<feature type="domain" description="NmrA-like" evidence="4">
    <location>
        <begin position="3"/>
        <end position="123"/>
    </location>
</feature>
<dbReference type="EMBL" id="WVTA01000002">
    <property type="protein sequence ID" value="KAK3216479.1"/>
    <property type="molecule type" value="Genomic_DNA"/>
</dbReference>
<dbReference type="Gene3D" id="3.40.50.720">
    <property type="entry name" value="NAD(P)-binding Rossmann-like Domain"/>
    <property type="match status" value="1"/>
</dbReference>
<accession>A0AAN6M8D2</accession>
<dbReference type="AlphaFoldDB" id="A0AAN6M8D2"/>
<dbReference type="Proteomes" id="UP001280581">
    <property type="component" value="Unassembled WGS sequence"/>
</dbReference>
<name>A0AAN6M8D2_9PLEO</name>
<dbReference type="PANTHER" id="PTHR47706:SF4">
    <property type="entry name" value="NMRA-LIKE DOMAIN-CONTAINING PROTEIN"/>
    <property type="match status" value="1"/>
</dbReference>
<gene>
    <name evidence="5" type="ORF">GRF29_8g3406223</name>
</gene>
<evidence type="ECO:0000256" key="3">
    <source>
        <dbReference type="ARBA" id="ARBA00023002"/>
    </source>
</evidence>
<keyword evidence="2" id="KW-0521">NADP</keyword>
<dbReference type="PANTHER" id="PTHR47706">
    <property type="entry name" value="NMRA-LIKE FAMILY PROTEIN"/>
    <property type="match status" value="1"/>
</dbReference>
<keyword evidence="6" id="KW-1185">Reference proteome</keyword>
<dbReference type="InterPro" id="IPR036291">
    <property type="entry name" value="NAD(P)-bd_dom_sf"/>
</dbReference>
<dbReference type="GO" id="GO:0016491">
    <property type="term" value="F:oxidoreductase activity"/>
    <property type="evidence" value="ECO:0007669"/>
    <property type="project" value="UniProtKB-KW"/>
</dbReference>
<evidence type="ECO:0000256" key="2">
    <source>
        <dbReference type="ARBA" id="ARBA00022857"/>
    </source>
</evidence>
<dbReference type="SUPFAM" id="SSF51735">
    <property type="entry name" value="NAD(P)-binding Rossmann-fold domains"/>
    <property type="match status" value="1"/>
</dbReference>
<organism evidence="5 6">
    <name type="scientific">Pseudopithomyces chartarum</name>
    <dbReference type="NCBI Taxonomy" id="1892770"/>
    <lineage>
        <taxon>Eukaryota</taxon>
        <taxon>Fungi</taxon>
        <taxon>Dikarya</taxon>
        <taxon>Ascomycota</taxon>
        <taxon>Pezizomycotina</taxon>
        <taxon>Dothideomycetes</taxon>
        <taxon>Pleosporomycetidae</taxon>
        <taxon>Pleosporales</taxon>
        <taxon>Massarineae</taxon>
        <taxon>Didymosphaeriaceae</taxon>
        <taxon>Pseudopithomyces</taxon>
    </lineage>
</organism>
<comment type="similarity">
    <text evidence="1">Belongs to the NmrA-type oxidoreductase family. Isoflavone reductase subfamily.</text>
</comment>
<sequence>MVKVAVAGGTGNVATELLRPAIASGNHEITILTRSMPNTRIPGVSYKVVDYASLPSLTLALSGLHTCLSFLLTHLDTHSLAQKSLIKACIAARLTRFAPSEWSLRNNNGCPSYANKDAIASYLSEVDAAGELGGLQASILAGIHRRITQWTGQTVFL</sequence>
<dbReference type="Pfam" id="PF05368">
    <property type="entry name" value="NmrA"/>
    <property type="match status" value="1"/>
</dbReference>
<keyword evidence="3" id="KW-0560">Oxidoreductase</keyword>
<comment type="caution">
    <text evidence="5">The sequence shown here is derived from an EMBL/GenBank/DDBJ whole genome shotgun (WGS) entry which is preliminary data.</text>
</comment>
<evidence type="ECO:0000256" key="1">
    <source>
        <dbReference type="ARBA" id="ARBA00005725"/>
    </source>
</evidence>
<evidence type="ECO:0000313" key="6">
    <source>
        <dbReference type="Proteomes" id="UP001280581"/>
    </source>
</evidence>
<evidence type="ECO:0000313" key="5">
    <source>
        <dbReference type="EMBL" id="KAK3216479.1"/>
    </source>
</evidence>
<dbReference type="InterPro" id="IPR008030">
    <property type="entry name" value="NmrA-like"/>
</dbReference>
<dbReference type="InterPro" id="IPR051609">
    <property type="entry name" value="NmrA/Isoflavone_reductase-like"/>
</dbReference>
<protein>
    <recommendedName>
        <fullName evidence="4">NmrA-like domain-containing protein</fullName>
    </recommendedName>
</protein>
<proteinExistence type="inferred from homology"/>
<reference evidence="5 6" key="1">
    <citation type="submission" date="2021-02" db="EMBL/GenBank/DDBJ databases">
        <title>Genome assembly of Pseudopithomyces chartarum.</title>
        <authorList>
            <person name="Jauregui R."/>
            <person name="Singh J."/>
            <person name="Voisey C."/>
        </authorList>
    </citation>
    <scope>NUCLEOTIDE SEQUENCE [LARGE SCALE GENOMIC DNA]</scope>
    <source>
        <strain evidence="5 6">AGR01</strain>
    </source>
</reference>
<evidence type="ECO:0000259" key="4">
    <source>
        <dbReference type="Pfam" id="PF05368"/>
    </source>
</evidence>